<dbReference type="Pfam" id="PF13742">
    <property type="entry name" value="tRNA_anti_2"/>
    <property type="match status" value="1"/>
</dbReference>
<dbReference type="PANTHER" id="PTHR30008">
    <property type="entry name" value="EXODEOXYRIBONUCLEASE 7 LARGE SUBUNIT"/>
    <property type="match status" value="1"/>
</dbReference>
<keyword evidence="12" id="KW-1185">Reference proteome</keyword>
<dbReference type="OrthoDB" id="9802795at2"/>
<dbReference type="EC" id="3.1.11.6" evidence="5"/>
<organism evidence="10 11">
    <name type="scientific">Oligella ureolytica</name>
    <dbReference type="NCBI Taxonomy" id="90244"/>
    <lineage>
        <taxon>Bacteria</taxon>
        <taxon>Pseudomonadati</taxon>
        <taxon>Pseudomonadota</taxon>
        <taxon>Betaproteobacteria</taxon>
        <taxon>Burkholderiales</taxon>
        <taxon>Alcaligenaceae</taxon>
        <taxon>Oligella</taxon>
    </lineage>
</organism>
<comment type="function">
    <text evidence="5">Bidirectionally degrades single-stranded DNA into large acid-insoluble oligonucleotides, which are then degraded further into small acid-soluble oligonucleotides.</text>
</comment>
<evidence type="ECO:0000313" key="11">
    <source>
        <dbReference type="Proteomes" id="UP000254603"/>
    </source>
</evidence>
<name>A0A378XK61_9BURK</name>
<evidence type="ECO:0000313" key="10">
    <source>
        <dbReference type="EMBL" id="SUA57446.1"/>
    </source>
</evidence>
<dbReference type="GO" id="GO:0009318">
    <property type="term" value="C:exodeoxyribonuclease VII complex"/>
    <property type="evidence" value="ECO:0007669"/>
    <property type="project" value="UniProtKB-UniRule"/>
</dbReference>
<dbReference type="Proteomes" id="UP000594903">
    <property type="component" value="Chromosome"/>
</dbReference>
<dbReference type="RefSeq" id="WP_018573478.1">
    <property type="nucleotide sequence ID" value="NZ_CP065725.1"/>
</dbReference>
<evidence type="ECO:0000256" key="6">
    <source>
        <dbReference type="RuleBase" id="RU004355"/>
    </source>
</evidence>
<evidence type="ECO:0000256" key="1">
    <source>
        <dbReference type="ARBA" id="ARBA00022490"/>
    </source>
</evidence>
<keyword evidence="3 5" id="KW-0378">Hydrolase</keyword>
<proteinExistence type="inferred from homology"/>
<reference evidence="10 11" key="1">
    <citation type="submission" date="2018-06" db="EMBL/GenBank/DDBJ databases">
        <authorList>
            <consortium name="Pathogen Informatics"/>
            <person name="Doyle S."/>
        </authorList>
    </citation>
    <scope>NUCLEOTIDE SEQUENCE [LARGE SCALE GENOMIC DNA]</scope>
    <source>
        <strain evidence="10 11">NCTC11997</strain>
    </source>
</reference>
<evidence type="ECO:0000256" key="5">
    <source>
        <dbReference type="HAMAP-Rule" id="MF_00378"/>
    </source>
</evidence>
<comment type="catalytic activity">
    <reaction evidence="5 6">
        <text>Exonucleolytic cleavage in either 5'- to 3'- or 3'- to 5'-direction to yield nucleoside 5'-phosphates.</text>
        <dbReference type="EC" id="3.1.11.6"/>
    </reaction>
</comment>
<dbReference type="HAMAP" id="MF_00378">
    <property type="entry name" value="Exonuc_7_L"/>
    <property type="match status" value="1"/>
</dbReference>
<dbReference type="InterPro" id="IPR025824">
    <property type="entry name" value="OB-fold_nuc-bd_dom"/>
</dbReference>
<evidence type="ECO:0000259" key="8">
    <source>
        <dbReference type="Pfam" id="PF13742"/>
    </source>
</evidence>
<dbReference type="NCBIfam" id="TIGR00237">
    <property type="entry name" value="xseA"/>
    <property type="match status" value="1"/>
</dbReference>
<evidence type="ECO:0000313" key="12">
    <source>
        <dbReference type="Proteomes" id="UP000594903"/>
    </source>
</evidence>
<keyword evidence="1 5" id="KW-0963">Cytoplasm</keyword>
<evidence type="ECO:0000256" key="3">
    <source>
        <dbReference type="ARBA" id="ARBA00022801"/>
    </source>
</evidence>
<gene>
    <name evidence="5 10" type="primary">xseA</name>
    <name evidence="9" type="ORF">I6G29_11605</name>
    <name evidence="10" type="ORF">NCTC11997_02389</name>
</gene>
<comment type="similarity">
    <text evidence="5 6">Belongs to the XseA family.</text>
</comment>
<evidence type="ECO:0000256" key="2">
    <source>
        <dbReference type="ARBA" id="ARBA00022722"/>
    </source>
</evidence>
<accession>A0A378XK61</accession>
<evidence type="ECO:0000313" key="9">
    <source>
        <dbReference type="EMBL" id="QPT39756.1"/>
    </source>
</evidence>
<dbReference type="EMBL" id="CP065725">
    <property type="protein sequence ID" value="QPT39756.1"/>
    <property type="molecule type" value="Genomic_DNA"/>
</dbReference>
<comment type="subunit">
    <text evidence="5">Heterooligomer composed of large and small subunits.</text>
</comment>
<dbReference type="STRING" id="1122619.GCA_000373745_00300"/>
<reference evidence="9 12" key="2">
    <citation type="submission" date="2020-12" db="EMBL/GenBank/DDBJ databases">
        <title>FDA dAtabase for Regulatory Grade micrObial Sequences (FDA-ARGOS): Supporting development and validation of Infectious Disease Dx tests.</title>
        <authorList>
            <person name="Sproer C."/>
            <person name="Gronow S."/>
            <person name="Severitt S."/>
            <person name="Schroder I."/>
            <person name="Tallon L."/>
            <person name="Sadzewicz L."/>
            <person name="Zhao X."/>
            <person name="Boylan J."/>
            <person name="Ott S."/>
            <person name="Bowen H."/>
            <person name="Vavikolanu K."/>
            <person name="Mehta A."/>
            <person name="Aluvathingal J."/>
            <person name="Nadendla S."/>
            <person name="Lowell S."/>
            <person name="Myers T."/>
            <person name="Yan Y."/>
            <person name="Sichtig H."/>
        </authorList>
    </citation>
    <scope>NUCLEOTIDE SEQUENCE [LARGE SCALE GENOMIC DNA]</scope>
    <source>
        <strain evidence="9 12">FDAARGOS_872</strain>
    </source>
</reference>
<keyword evidence="2 5" id="KW-0540">Nuclease</keyword>
<dbReference type="AlphaFoldDB" id="A0A378XK61"/>
<comment type="subcellular location">
    <subcellularLocation>
        <location evidence="5 6">Cytoplasm</location>
    </subcellularLocation>
</comment>
<dbReference type="GO" id="GO:0008855">
    <property type="term" value="F:exodeoxyribonuclease VII activity"/>
    <property type="evidence" value="ECO:0007669"/>
    <property type="project" value="UniProtKB-UniRule"/>
</dbReference>
<dbReference type="Pfam" id="PF02601">
    <property type="entry name" value="Exonuc_VII_L"/>
    <property type="match status" value="1"/>
</dbReference>
<sequence>MSQEKILSVTELSRLISHTLDYQIPTFRVAGEISQFTKASSGHYYFSIKDDLSAMSVVMFRGRTANLDFQPKQGDMVELKGKLSLFAARGSLQIQVDEMRRAGMGTLFEQYLRILDKLKQEGLFDAEHKLAIPPYPRRVGIITSLQAAALQDVLTTLRRRAPQFSVTVYPSLVQGADAADELMRALAQAELRHEVDVILLVRGGGSLEDLWCFNDERLARLIAASSIPIVSGVGHETDTTIADHVADLRAATPTAAAELITKAAYALPATLSEFTQRIHRVMSQVRSDSYARFSDTMPRLHHRIERLLLDKSMRFDELKSRLVAPQRIFDQYEERRLQLQLALLRNWQALCTNKITQLEQLTLRLKAKKPNIEAERERLLQWQERLNRSIHQQLSAHQQAFIQHKQLLHTMNPKQVLQRGFSIVYDVEGHVVQTIEQLDVGQELQLEFASGRAAAYVKSLNSHTEE</sequence>
<evidence type="ECO:0000256" key="4">
    <source>
        <dbReference type="ARBA" id="ARBA00022839"/>
    </source>
</evidence>
<dbReference type="GO" id="GO:0005737">
    <property type="term" value="C:cytoplasm"/>
    <property type="evidence" value="ECO:0007669"/>
    <property type="project" value="UniProtKB-SubCell"/>
</dbReference>
<dbReference type="GO" id="GO:0003676">
    <property type="term" value="F:nucleic acid binding"/>
    <property type="evidence" value="ECO:0007669"/>
    <property type="project" value="InterPro"/>
</dbReference>
<feature type="domain" description="OB-fold nucleic acid binding" evidence="8">
    <location>
        <begin position="7"/>
        <end position="100"/>
    </location>
</feature>
<feature type="domain" description="Exonuclease VII large subunit C-terminal" evidence="7">
    <location>
        <begin position="123"/>
        <end position="455"/>
    </location>
</feature>
<evidence type="ECO:0000259" key="7">
    <source>
        <dbReference type="Pfam" id="PF02601"/>
    </source>
</evidence>
<dbReference type="InterPro" id="IPR020579">
    <property type="entry name" value="Exonuc_VII_lsu_C"/>
</dbReference>
<dbReference type="GO" id="GO:0006308">
    <property type="term" value="P:DNA catabolic process"/>
    <property type="evidence" value="ECO:0007669"/>
    <property type="project" value="UniProtKB-UniRule"/>
</dbReference>
<keyword evidence="4 5" id="KW-0269">Exonuclease</keyword>
<dbReference type="CDD" id="cd04489">
    <property type="entry name" value="ExoVII_LU_OBF"/>
    <property type="match status" value="1"/>
</dbReference>
<dbReference type="PANTHER" id="PTHR30008:SF0">
    <property type="entry name" value="EXODEOXYRIBONUCLEASE 7 LARGE SUBUNIT"/>
    <property type="match status" value="1"/>
</dbReference>
<dbReference type="EMBL" id="UGSB01000001">
    <property type="protein sequence ID" value="SUA57446.1"/>
    <property type="molecule type" value="Genomic_DNA"/>
</dbReference>
<dbReference type="Proteomes" id="UP000254603">
    <property type="component" value="Unassembled WGS sequence"/>
</dbReference>
<protein>
    <recommendedName>
        <fullName evidence="5">Exodeoxyribonuclease 7 large subunit</fullName>
        <ecNumber evidence="5">3.1.11.6</ecNumber>
    </recommendedName>
    <alternativeName>
        <fullName evidence="5">Exodeoxyribonuclease VII large subunit</fullName>
        <shortName evidence="5">Exonuclease VII large subunit</shortName>
    </alternativeName>
</protein>
<dbReference type="InterPro" id="IPR003753">
    <property type="entry name" value="Exonuc_VII_L"/>
</dbReference>